<evidence type="ECO:0000259" key="4">
    <source>
        <dbReference type="Pfam" id="PF21302"/>
    </source>
</evidence>
<feature type="binding site" evidence="2">
    <location>
        <position position="65"/>
    </location>
    <ligand>
        <name>S-adenosyl-L-methionine</name>
        <dbReference type="ChEBI" id="CHEBI:59789"/>
    </ligand>
</feature>
<feature type="domain" description="23S rRNA (guanine(745)-N(1))-methyltransferase N-terminal" evidence="4">
    <location>
        <begin position="3"/>
        <end position="37"/>
    </location>
</feature>
<keyword evidence="5" id="KW-0489">Methyltransferase</keyword>
<protein>
    <submittedName>
        <fullName evidence="5">Ribosomal RNA large subunit methyltransferase A</fullName>
        <ecNumber evidence="5">2.1.1.187</ecNumber>
    </submittedName>
</protein>
<feature type="binding site" evidence="1">
    <location>
        <position position="7"/>
    </location>
    <ligand>
        <name>Zn(2+)</name>
        <dbReference type="ChEBI" id="CHEBI:29105"/>
    </ligand>
</feature>
<name>A0A174DCM4_9ACTN</name>
<keyword evidence="5" id="KW-0808">Transferase</keyword>
<evidence type="ECO:0000256" key="1">
    <source>
        <dbReference type="PIRSR" id="PIRSR018249-1"/>
    </source>
</evidence>
<keyword evidence="1" id="KW-0479">Metal-binding</keyword>
<feature type="binding site" evidence="2">
    <location>
        <position position="185"/>
    </location>
    <ligand>
        <name>S-adenosyl-L-methionine</name>
        <dbReference type="ChEBI" id="CHEBI:59789"/>
    </ligand>
</feature>
<proteinExistence type="predicted"/>
<dbReference type="InterPro" id="IPR029063">
    <property type="entry name" value="SAM-dependent_MTases_sf"/>
</dbReference>
<dbReference type="EMBL" id="CYYP01000010">
    <property type="protein sequence ID" value="CUO23411.1"/>
    <property type="molecule type" value="Genomic_DNA"/>
</dbReference>
<feature type="binding site" evidence="1">
    <location>
        <position position="4"/>
    </location>
    <ligand>
        <name>Zn(2+)</name>
        <dbReference type="ChEBI" id="CHEBI:29105"/>
    </ligand>
</feature>
<feature type="binding site" evidence="1">
    <location>
        <position position="24"/>
    </location>
    <ligand>
        <name>Zn(2+)</name>
        <dbReference type="ChEBI" id="CHEBI:29105"/>
    </ligand>
</feature>
<dbReference type="GO" id="GO:0046872">
    <property type="term" value="F:metal ion binding"/>
    <property type="evidence" value="ECO:0007669"/>
    <property type="project" value="UniProtKB-KW"/>
</dbReference>
<dbReference type="Pfam" id="PF21302">
    <property type="entry name" value="Zn_ribbon_RlmA"/>
    <property type="match status" value="1"/>
</dbReference>
<dbReference type="InterPro" id="IPR016718">
    <property type="entry name" value="rRNA_m1G-MeTrfase_A_prd"/>
</dbReference>
<dbReference type="PANTHER" id="PTHR43460:SF1">
    <property type="entry name" value="METHYLTRANSFERASE TYPE 11 DOMAIN-CONTAINING PROTEIN"/>
    <property type="match status" value="1"/>
</dbReference>
<organism evidence="5 6">
    <name type="scientific">Collinsella aerofaciens</name>
    <dbReference type="NCBI Taxonomy" id="74426"/>
    <lineage>
        <taxon>Bacteria</taxon>
        <taxon>Bacillati</taxon>
        <taxon>Actinomycetota</taxon>
        <taxon>Coriobacteriia</taxon>
        <taxon>Coriobacteriales</taxon>
        <taxon>Coriobacteriaceae</taxon>
        <taxon>Collinsella</taxon>
    </lineage>
</organism>
<evidence type="ECO:0000256" key="2">
    <source>
        <dbReference type="PIRSR" id="PIRSR018249-2"/>
    </source>
</evidence>
<sequence>MLLCPVCHEPLVDNERGAACAGGHRFDRAREGYLYLLRSSKSGDSMGDPKSQARSRRDFLNRGYYAPLRDAMVELVRERVSGRAASANGPMTLLDICCGEGYYTSAMGAVPGVGAYGFDLGKEMVRLAAKRGDATYFVANMKDIPVADGAFDMVTELFAPFNEREFARVLAPEGSLYTVVPGARHLFGLKEVLYDTPYLNDEKLPKTTELELVGTQRVSANITLQTQADIEAVFQMTPYYYRTRPADKERLANLDTLQTDIDFIIAEYRHS</sequence>
<dbReference type="EC" id="2.1.1.187" evidence="5"/>
<keyword evidence="1" id="KW-0862">Zinc</keyword>
<dbReference type="RefSeq" id="WP_055286666.1">
    <property type="nucleotide sequence ID" value="NZ_CYYP01000010.1"/>
</dbReference>
<feature type="domain" description="Methyltransferase" evidence="3">
    <location>
        <begin position="94"/>
        <end position="174"/>
    </location>
</feature>
<gene>
    <name evidence="5" type="primary">rlmA</name>
    <name evidence="5" type="ORF">ERS852381_01251</name>
</gene>
<dbReference type="SUPFAM" id="SSF53335">
    <property type="entry name" value="S-adenosyl-L-methionine-dependent methyltransferases"/>
    <property type="match status" value="1"/>
</dbReference>
<reference evidence="5 6" key="1">
    <citation type="submission" date="2015-09" db="EMBL/GenBank/DDBJ databases">
        <authorList>
            <consortium name="Pathogen Informatics"/>
        </authorList>
    </citation>
    <scope>NUCLEOTIDE SEQUENCE [LARGE SCALE GENOMIC DNA]</scope>
    <source>
        <strain evidence="5 6">2789STDY5608823</strain>
    </source>
</reference>
<dbReference type="Pfam" id="PF13649">
    <property type="entry name" value="Methyltransf_25"/>
    <property type="match status" value="1"/>
</dbReference>
<keyword evidence="2" id="KW-0949">S-adenosyl-L-methionine</keyword>
<dbReference type="PIRSF" id="PIRSF018249">
    <property type="entry name" value="MyrA_prd"/>
    <property type="match status" value="1"/>
</dbReference>
<dbReference type="InterPro" id="IPR048647">
    <property type="entry name" value="RlmA_N"/>
</dbReference>
<dbReference type="AlphaFoldDB" id="A0A174DCM4"/>
<feature type="binding site" evidence="1">
    <location>
        <position position="20"/>
    </location>
    <ligand>
        <name>Zn(2+)</name>
        <dbReference type="ChEBI" id="CHEBI:29105"/>
    </ligand>
</feature>
<evidence type="ECO:0000259" key="3">
    <source>
        <dbReference type="Pfam" id="PF13649"/>
    </source>
</evidence>
<evidence type="ECO:0000313" key="5">
    <source>
        <dbReference type="EMBL" id="CUO23411.1"/>
    </source>
</evidence>
<accession>A0A174DCM4</accession>
<feature type="binding site" evidence="2">
    <location>
        <begin position="100"/>
        <end position="101"/>
    </location>
    <ligand>
        <name>S-adenosyl-L-methionine</name>
        <dbReference type="ChEBI" id="CHEBI:59789"/>
    </ligand>
</feature>
<dbReference type="Gene3D" id="3.40.50.150">
    <property type="entry name" value="Vaccinia Virus protein VP39"/>
    <property type="match status" value="1"/>
</dbReference>
<dbReference type="Proteomes" id="UP000095468">
    <property type="component" value="Unassembled WGS sequence"/>
</dbReference>
<dbReference type="PANTHER" id="PTHR43460">
    <property type="entry name" value="METHYLTRANSFERASE"/>
    <property type="match status" value="1"/>
</dbReference>
<dbReference type="CDD" id="cd02440">
    <property type="entry name" value="AdoMet_MTases"/>
    <property type="match status" value="1"/>
</dbReference>
<evidence type="ECO:0000313" key="6">
    <source>
        <dbReference type="Proteomes" id="UP000095468"/>
    </source>
</evidence>
<dbReference type="InterPro" id="IPR052939">
    <property type="entry name" value="23S_rRNA_MeTrnsfrase_RlmA"/>
</dbReference>
<dbReference type="GO" id="GO:0052911">
    <property type="term" value="F:23S rRNA (guanine(745)-N(1))-methyltransferase activity"/>
    <property type="evidence" value="ECO:0007669"/>
    <property type="project" value="UniProtKB-EC"/>
</dbReference>
<dbReference type="InterPro" id="IPR041698">
    <property type="entry name" value="Methyltransf_25"/>
</dbReference>